<dbReference type="AlphaFoldDB" id="A0A8J5G509"/>
<dbReference type="Pfam" id="PF03492">
    <property type="entry name" value="Methyltransf_7"/>
    <property type="match status" value="2"/>
</dbReference>
<evidence type="ECO:0000313" key="3">
    <source>
        <dbReference type="EMBL" id="KAG6499771.1"/>
    </source>
</evidence>
<sequence>MIAQEKAIYRTKPILANAIEEVYKELVPEHMVIVDLGCSSGPNTFIVVSQVLNIIVELRRMMEMKKPLEVQFLLNDLPGNDFNYVFQSLHKFKKKVEEETKGELLVPYYVVPKELEHEQGVPLNKGNIYWTETTPQVEKAYREQYKKDFLTFLRSRYTELNMGGGMVLTFLGRRKRTPGHGDLCHLYGLLAEALNSMVLEGILSEEKVDTFNLPLYGPFLEDVKSVIHHEGLFNLDRVEIFESNWDPFDDSEDHSFNFALRNYTKSAKNVADCIRAVLEPLIVHQFGDAILDDLFTRYTHNVSKHLIKEKANHTILVFALKKCI</sequence>
<keyword evidence="4" id="KW-1185">Reference proteome</keyword>
<dbReference type="InterPro" id="IPR042086">
    <property type="entry name" value="MeTrfase_capping"/>
</dbReference>
<reference evidence="3 4" key="1">
    <citation type="submission" date="2020-08" db="EMBL/GenBank/DDBJ databases">
        <title>Plant Genome Project.</title>
        <authorList>
            <person name="Zhang R.-G."/>
        </authorList>
    </citation>
    <scope>NUCLEOTIDE SEQUENCE [LARGE SCALE GENOMIC DNA]</scope>
    <source>
        <tissue evidence="3">Rhizome</tissue>
    </source>
</reference>
<dbReference type="GO" id="GO:0008168">
    <property type="term" value="F:methyltransferase activity"/>
    <property type="evidence" value="ECO:0007669"/>
    <property type="project" value="InterPro"/>
</dbReference>
<keyword evidence="2" id="KW-0460">Magnesium</keyword>
<dbReference type="InterPro" id="IPR005299">
    <property type="entry name" value="MeTrfase_7"/>
</dbReference>
<dbReference type="GO" id="GO:0046872">
    <property type="term" value="F:metal ion binding"/>
    <property type="evidence" value="ECO:0007669"/>
    <property type="project" value="UniProtKB-KW"/>
</dbReference>
<evidence type="ECO:0000313" key="4">
    <source>
        <dbReference type="Proteomes" id="UP000734854"/>
    </source>
</evidence>
<dbReference type="InterPro" id="IPR029063">
    <property type="entry name" value="SAM-dependent_MTases_sf"/>
</dbReference>
<name>A0A8J5G509_ZINOF</name>
<dbReference type="Gene3D" id="1.10.1200.270">
    <property type="entry name" value="Methyltransferase, alpha-helical capping domain"/>
    <property type="match status" value="2"/>
</dbReference>
<dbReference type="SUPFAM" id="SSF53335">
    <property type="entry name" value="S-adenosyl-L-methionine-dependent methyltransferases"/>
    <property type="match status" value="1"/>
</dbReference>
<comment type="caution">
    <text evidence="3">The sequence shown here is derived from an EMBL/GenBank/DDBJ whole genome shotgun (WGS) entry which is preliminary data.</text>
</comment>
<keyword evidence="1" id="KW-0479">Metal-binding</keyword>
<dbReference type="Gene3D" id="3.40.50.150">
    <property type="entry name" value="Vaccinia Virus protein VP39"/>
    <property type="match status" value="1"/>
</dbReference>
<dbReference type="PANTHER" id="PTHR31009">
    <property type="entry name" value="S-ADENOSYL-L-METHIONINE:CARBOXYL METHYLTRANSFERASE FAMILY PROTEIN"/>
    <property type="match status" value="1"/>
</dbReference>
<organism evidence="3 4">
    <name type="scientific">Zingiber officinale</name>
    <name type="common">Ginger</name>
    <name type="synonym">Amomum zingiber</name>
    <dbReference type="NCBI Taxonomy" id="94328"/>
    <lineage>
        <taxon>Eukaryota</taxon>
        <taxon>Viridiplantae</taxon>
        <taxon>Streptophyta</taxon>
        <taxon>Embryophyta</taxon>
        <taxon>Tracheophyta</taxon>
        <taxon>Spermatophyta</taxon>
        <taxon>Magnoliopsida</taxon>
        <taxon>Liliopsida</taxon>
        <taxon>Zingiberales</taxon>
        <taxon>Zingiberaceae</taxon>
        <taxon>Zingiber</taxon>
    </lineage>
</organism>
<dbReference type="EMBL" id="JACMSC010000011">
    <property type="protein sequence ID" value="KAG6499771.1"/>
    <property type="molecule type" value="Genomic_DNA"/>
</dbReference>
<gene>
    <name evidence="3" type="ORF">ZIOFF_039563</name>
</gene>
<evidence type="ECO:0000256" key="2">
    <source>
        <dbReference type="ARBA" id="ARBA00022842"/>
    </source>
</evidence>
<evidence type="ECO:0000256" key="1">
    <source>
        <dbReference type="ARBA" id="ARBA00022723"/>
    </source>
</evidence>
<accession>A0A8J5G509</accession>
<protein>
    <submittedName>
        <fullName evidence="3">Uncharacterized protein</fullName>
    </submittedName>
</protein>
<dbReference type="Proteomes" id="UP000734854">
    <property type="component" value="Unassembled WGS sequence"/>
</dbReference>
<proteinExistence type="predicted"/>